<evidence type="ECO:0000313" key="3">
    <source>
        <dbReference type="Proteomes" id="UP001161390"/>
    </source>
</evidence>
<protein>
    <submittedName>
        <fullName evidence="2">Uncharacterized protein</fullName>
    </submittedName>
</protein>
<sequence length="227" mass="24485">MTLTVRTAGIALTAALFATIGSSATAQDAKAPKTDTTTEQSQAVDIGTVMRTLETSPDFPTFRSDLLKAAEDSEPTAFPGDLFAPDDAGTDRPTAFPGDLFGHDEEGPDGPLAFPGDLFSVSETLRIQTEYLLERAKAGKSQRAVHDMTSQYREDVAMLGERIAQAAAVTKDKNPKQAKVYTDAARTLRSSLFTSVERNDLEATVTWLESVQQVHDTLSALDKKTAR</sequence>
<organism evidence="2 3">
    <name type="scientific">Algimonas porphyrae</name>
    <dbReference type="NCBI Taxonomy" id="1128113"/>
    <lineage>
        <taxon>Bacteria</taxon>
        <taxon>Pseudomonadati</taxon>
        <taxon>Pseudomonadota</taxon>
        <taxon>Alphaproteobacteria</taxon>
        <taxon>Maricaulales</taxon>
        <taxon>Robiginitomaculaceae</taxon>
        <taxon>Algimonas</taxon>
    </lineage>
</organism>
<accession>A0ABQ5V4V4</accession>
<gene>
    <name evidence="2" type="ORF">GCM10007854_30620</name>
</gene>
<reference evidence="2" key="2">
    <citation type="submission" date="2023-01" db="EMBL/GenBank/DDBJ databases">
        <title>Draft genome sequence of Algimonas porphyrae strain NBRC 108216.</title>
        <authorList>
            <person name="Sun Q."/>
            <person name="Mori K."/>
        </authorList>
    </citation>
    <scope>NUCLEOTIDE SEQUENCE</scope>
    <source>
        <strain evidence="2">NBRC 108216</strain>
    </source>
</reference>
<reference evidence="2" key="1">
    <citation type="journal article" date="2014" name="Int. J. Syst. Evol. Microbiol.">
        <title>Complete genome of a new Firmicutes species belonging to the dominant human colonic microbiota ('Ruminococcus bicirculans') reveals two chromosomes and a selective capacity to utilize plant glucans.</title>
        <authorList>
            <consortium name="NISC Comparative Sequencing Program"/>
            <person name="Wegmann U."/>
            <person name="Louis P."/>
            <person name="Goesmann A."/>
            <person name="Henrissat B."/>
            <person name="Duncan S.H."/>
            <person name="Flint H.J."/>
        </authorList>
    </citation>
    <scope>NUCLEOTIDE SEQUENCE</scope>
    <source>
        <strain evidence="2">NBRC 108216</strain>
    </source>
</reference>
<proteinExistence type="predicted"/>
<name>A0ABQ5V4V4_9PROT</name>
<keyword evidence="1" id="KW-0732">Signal</keyword>
<dbReference type="RefSeq" id="WP_284374378.1">
    <property type="nucleotide sequence ID" value="NZ_BSNJ01000011.1"/>
</dbReference>
<keyword evidence="3" id="KW-1185">Reference proteome</keyword>
<dbReference type="Proteomes" id="UP001161390">
    <property type="component" value="Unassembled WGS sequence"/>
</dbReference>
<evidence type="ECO:0000313" key="2">
    <source>
        <dbReference type="EMBL" id="GLQ22107.1"/>
    </source>
</evidence>
<feature type="signal peptide" evidence="1">
    <location>
        <begin position="1"/>
        <end position="26"/>
    </location>
</feature>
<comment type="caution">
    <text evidence="2">The sequence shown here is derived from an EMBL/GenBank/DDBJ whole genome shotgun (WGS) entry which is preliminary data.</text>
</comment>
<dbReference type="EMBL" id="BSNJ01000011">
    <property type="protein sequence ID" value="GLQ22107.1"/>
    <property type="molecule type" value="Genomic_DNA"/>
</dbReference>
<feature type="chain" id="PRO_5045119646" evidence="1">
    <location>
        <begin position="27"/>
        <end position="227"/>
    </location>
</feature>
<evidence type="ECO:0000256" key="1">
    <source>
        <dbReference type="SAM" id="SignalP"/>
    </source>
</evidence>